<evidence type="ECO:0000256" key="6">
    <source>
        <dbReference type="ARBA" id="ARBA00052218"/>
    </source>
</evidence>
<dbReference type="GO" id="GO:0005524">
    <property type="term" value="F:ATP binding"/>
    <property type="evidence" value="ECO:0007669"/>
    <property type="project" value="UniProtKB-KW"/>
</dbReference>
<evidence type="ECO:0000256" key="1">
    <source>
        <dbReference type="ARBA" id="ARBA00005046"/>
    </source>
</evidence>
<dbReference type="GO" id="GO:0008146">
    <property type="term" value="F:sulfotransferase activity"/>
    <property type="evidence" value="ECO:0007669"/>
    <property type="project" value="TreeGrafter"/>
</dbReference>
<keyword evidence="4" id="KW-0547">Nucleotide-binding</keyword>
<dbReference type="AlphaFoldDB" id="A0A4R6U3C5"/>
<comment type="subunit">
    <text evidence="8">Homodimer. Forms a stable heterotetrameric complex of 2 MoeB and 2 MoaD during adenylation of MoaD.</text>
</comment>
<dbReference type="Proteomes" id="UP000294575">
    <property type="component" value="Unassembled WGS sequence"/>
</dbReference>
<evidence type="ECO:0000256" key="12">
    <source>
        <dbReference type="ARBA" id="ARBA00075328"/>
    </source>
</evidence>
<evidence type="ECO:0000256" key="4">
    <source>
        <dbReference type="ARBA" id="ARBA00022741"/>
    </source>
</evidence>
<evidence type="ECO:0000256" key="10">
    <source>
        <dbReference type="ARBA" id="ARBA00073635"/>
    </source>
</evidence>
<sequence>MLTDDELLRYSRHILLAGIDIEGQLRLKNSKVLIVGLGGLGSPVALYLAAAGVGELHLADFDRVDSSNLQRQILHETASNGQPKTASARQRLHALNPLIRLQVHERQLDSTSLEQLVPGMDLVLDCTDNFAIRDQLNRACVAHAVPWVSGAAIRLSGQVTLFDPRQADSPCYRCLFPDTAENGPGCNEAGVLGPLVGVVGSIQAAEAIKHLTGLGRTLRGRLLLVDMGSSQFRELRISRDPHCPVCGD</sequence>
<name>A0A4R6U3C5_9GAMM</name>
<evidence type="ECO:0000313" key="16">
    <source>
        <dbReference type="Proteomes" id="UP000294575"/>
    </source>
</evidence>
<dbReference type="Gene3D" id="3.40.50.720">
    <property type="entry name" value="NAD(P)-binding Rossmann-like Domain"/>
    <property type="match status" value="1"/>
</dbReference>
<comment type="function">
    <text evidence="7">Catalyzes the adenylation by ATP of the carboxyl group of the C-terminal glycine of sulfur carrier protein MoaD.</text>
</comment>
<dbReference type="RefSeq" id="WP_101497711.1">
    <property type="nucleotide sequence ID" value="NZ_LNJZ01000009.1"/>
</dbReference>
<protein>
    <recommendedName>
        <fullName evidence="10">Molybdopterin-synthase adenylyltransferase</fullName>
        <ecNumber evidence="9">2.7.7.80</ecNumber>
    </recommendedName>
    <alternativeName>
        <fullName evidence="13">MoaD protein adenylase</fullName>
    </alternativeName>
    <alternativeName>
        <fullName evidence="11">Molybdopterin-converting factor subunit 1 adenylase</fullName>
    </alternativeName>
    <alternativeName>
        <fullName evidence="12">Sulfur carrier protein MoaD adenylyltransferase</fullName>
    </alternativeName>
</protein>
<evidence type="ECO:0000256" key="9">
    <source>
        <dbReference type="ARBA" id="ARBA00066884"/>
    </source>
</evidence>
<gene>
    <name evidence="15" type="ORF">DFQ45_103147</name>
</gene>
<evidence type="ECO:0000256" key="8">
    <source>
        <dbReference type="ARBA" id="ARBA00063809"/>
    </source>
</evidence>
<dbReference type="InterPro" id="IPR035985">
    <property type="entry name" value="Ubiquitin-activating_enz"/>
</dbReference>
<accession>A0A4R6U3C5</accession>
<dbReference type="InterPro" id="IPR000594">
    <property type="entry name" value="ThiF_NAD_FAD-bd"/>
</dbReference>
<dbReference type="GO" id="GO:0061605">
    <property type="term" value="F:molybdopterin-synthase adenylyltransferase activity"/>
    <property type="evidence" value="ECO:0007669"/>
    <property type="project" value="UniProtKB-EC"/>
</dbReference>
<dbReference type="GO" id="GO:0005829">
    <property type="term" value="C:cytosol"/>
    <property type="evidence" value="ECO:0007669"/>
    <property type="project" value="TreeGrafter"/>
</dbReference>
<evidence type="ECO:0000256" key="2">
    <source>
        <dbReference type="ARBA" id="ARBA00009919"/>
    </source>
</evidence>
<evidence type="ECO:0000256" key="7">
    <source>
        <dbReference type="ARBA" id="ARBA00055169"/>
    </source>
</evidence>
<evidence type="ECO:0000256" key="5">
    <source>
        <dbReference type="ARBA" id="ARBA00022840"/>
    </source>
</evidence>
<keyword evidence="16" id="KW-1185">Reference proteome</keyword>
<dbReference type="OrthoDB" id="9804286at2"/>
<comment type="caution">
    <text evidence="15">The sequence shown here is derived from an EMBL/GenBank/DDBJ whole genome shotgun (WGS) entry which is preliminary data.</text>
</comment>
<dbReference type="Pfam" id="PF00899">
    <property type="entry name" value="ThiF"/>
    <property type="match status" value="1"/>
</dbReference>
<dbReference type="NCBIfam" id="NF004281">
    <property type="entry name" value="PRK05690.1"/>
    <property type="match status" value="1"/>
</dbReference>
<keyword evidence="15" id="KW-0548">Nucleotidyltransferase</keyword>
<dbReference type="SUPFAM" id="SSF69572">
    <property type="entry name" value="Activating enzymes of the ubiquitin-like proteins"/>
    <property type="match status" value="1"/>
</dbReference>
<comment type="catalytic activity">
    <reaction evidence="6">
        <text>[molybdopterin-synthase sulfur-carrier protein]-C-terminal Gly-Gly + ATP + H(+) = [molybdopterin-synthase sulfur-carrier protein]-C-terminal Gly-Gly-AMP + diphosphate</text>
        <dbReference type="Rhea" id="RHEA:43616"/>
        <dbReference type="Rhea" id="RHEA-COMP:12159"/>
        <dbReference type="Rhea" id="RHEA-COMP:12202"/>
        <dbReference type="ChEBI" id="CHEBI:15378"/>
        <dbReference type="ChEBI" id="CHEBI:30616"/>
        <dbReference type="ChEBI" id="CHEBI:33019"/>
        <dbReference type="ChEBI" id="CHEBI:90618"/>
        <dbReference type="ChEBI" id="CHEBI:90778"/>
        <dbReference type="EC" id="2.7.7.80"/>
    </reaction>
</comment>
<evidence type="ECO:0000256" key="13">
    <source>
        <dbReference type="ARBA" id="ARBA00078531"/>
    </source>
</evidence>
<evidence type="ECO:0000256" key="11">
    <source>
        <dbReference type="ARBA" id="ARBA00075110"/>
    </source>
</evidence>
<dbReference type="CDD" id="cd00757">
    <property type="entry name" value="ThiF_MoeB_HesA_family"/>
    <property type="match status" value="1"/>
</dbReference>
<dbReference type="EC" id="2.7.7.80" evidence="9"/>
<comment type="similarity">
    <text evidence="2">Belongs to the HesA/MoeB/ThiF family.</text>
</comment>
<dbReference type="PANTHER" id="PTHR10953">
    <property type="entry name" value="UBIQUITIN-ACTIVATING ENZYME E1"/>
    <property type="match status" value="1"/>
</dbReference>
<reference evidence="15 16" key="1">
    <citation type="submission" date="2019-03" db="EMBL/GenBank/DDBJ databases">
        <title>Genomic Encyclopedia of Type Strains, Phase IV (KMG-IV): sequencing the most valuable type-strain genomes for metagenomic binning, comparative biology and taxonomic classification.</title>
        <authorList>
            <person name="Goeker M."/>
        </authorList>
    </citation>
    <scope>NUCLEOTIDE SEQUENCE [LARGE SCALE GENOMIC DNA]</scope>
    <source>
        <strain evidence="15 16">DSM 28679</strain>
    </source>
</reference>
<dbReference type="GO" id="GO:0008641">
    <property type="term" value="F:ubiquitin-like modifier activating enzyme activity"/>
    <property type="evidence" value="ECO:0007669"/>
    <property type="project" value="InterPro"/>
</dbReference>
<dbReference type="EMBL" id="SNYK01000003">
    <property type="protein sequence ID" value="TDQ38979.1"/>
    <property type="molecule type" value="Genomic_DNA"/>
</dbReference>
<organism evidence="15 16">
    <name type="scientific">Thiopseudomonas denitrificans</name>
    <dbReference type="NCBI Taxonomy" id="1501432"/>
    <lineage>
        <taxon>Bacteria</taxon>
        <taxon>Pseudomonadati</taxon>
        <taxon>Pseudomonadota</taxon>
        <taxon>Gammaproteobacteria</taxon>
        <taxon>Pseudomonadales</taxon>
        <taxon>Pseudomonadaceae</taxon>
        <taxon>Thiopseudomonas</taxon>
    </lineage>
</organism>
<keyword evidence="3 15" id="KW-0808">Transferase</keyword>
<dbReference type="GO" id="GO:0004792">
    <property type="term" value="F:thiosulfate-cyanide sulfurtransferase activity"/>
    <property type="evidence" value="ECO:0007669"/>
    <property type="project" value="TreeGrafter"/>
</dbReference>
<dbReference type="FunFam" id="3.40.50.720:FF:000033">
    <property type="entry name" value="Adenylyltransferase and sulfurtransferase MOCS3"/>
    <property type="match status" value="1"/>
</dbReference>
<evidence type="ECO:0000259" key="14">
    <source>
        <dbReference type="Pfam" id="PF00899"/>
    </source>
</evidence>
<keyword evidence="5" id="KW-0067">ATP-binding</keyword>
<dbReference type="InterPro" id="IPR045886">
    <property type="entry name" value="ThiF/MoeB/HesA"/>
</dbReference>
<feature type="domain" description="THIF-type NAD/FAD binding fold" evidence="14">
    <location>
        <begin position="10"/>
        <end position="245"/>
    </location>
</feature>
<proteinExistence type="inferred from homology"/>
<dbReference type="PANTHER" id="PTHR10953:SF194">
    <property type="entry name" value="MOLYBDOPTERIN-SYNTHASE ADENYLYLTRANSFERASE"/>
    <property type="match status" value="1"/>
</dbReference>
<comment type="pathway">
    <text evidence="1">Cofactor biosynthesis; molybdopterin biosynthesis.</text>
</comment>
<evidence type="ECO:0000313" key="15">
    <source>
        <dbReference type="EMBL" id="TDQ38979.1"/>
    </source>
</evidence>
<evidence type="ECO:0000256" key="3">
    <source>
        <dbReference type="ARBA" id="ARBA00022679"/>
    </source>
</evidence>